<dbReference type="Proteomes" id="UP001596067">
    <property type="component" value="Unassembled WGS sequence"/>
</dbReference>
<dbReference type="InterPro" id="IPR046036">
    <property type="entry name" value="DUF5994"/>
</dbReference>
<organism evidence="1 2">
    <name type="scientific">Kitasatospora aburaviensis</name>
    <dbReference type="NCBI Taxonomy" id="67265"/>
    <lineage>
        <taxon>Bacteria</taxon>
        <taxon>Bacillati</taxon>
        <taxon>Actinomycetota</taxon>
        <taxon>Actinomycetes</taxon>
        <taxon>Kitasatosporales</taxon>
        <taxon>Streptomycetaceae</taxon>
        <taxon>Kitasatospora</taxon>
    </lineage>
</organism>
<sequence>MMPIPFPTSSASGPWSVPGIPLLPRLELEPTMSRDGVFDGAWWPRSNRVLTEHIYVSLLPDQQQASAEAVADLIAKHRRRA</sequence>
<keyword evidence="2" id="KW-1185">Reference proteome</keyword>
<dbReference type="Pfam" id="PF19457">
    <property type="entry name" value="DUF5994"/>
    <property type="match status" value="1"/>
</dbReference>
<evidence type="ECO:0000313" key="1">
    <source>
        <dbReference type="EMBL" id="MFC5889336.1"/>
    </source>
</evidence>
<name>A0ABW1F4R0_9ACTN</name>
<comment type="caution">
    <text evidence="1">The sequence shown here is derived from an EMBL/GenBank/DDBJ whole genome shotgun (WGS) entry which is preliminary data.</text>
</comment>
<accession>A0ABW1F4R0</accession>
<protein>
    <submittedName>
        <fullName evidence="1">DUF5994 family protein</fullName>
    </submittedName>
</protein>
<proteinExistence type="predicted"/>
<dbReference type="RefSeq" id="WP_313766104.1">
    <property type="nucleotide sequence ID" value="NZ_JBHSOD010000055.1"/>
</dbReference>
<dbReference type="EMBL" id="JBHSOD010000055">
    <property type="protein sequence ID" value="MFC5889336.1"/>
    <property type="molecule type" value="Genomic_DNA"/>
</dbReference>
<evidence type="ECO:0000313" key="2">
    <source>
        <dbReference type="Proteomes" id="UP001596067"/>
    </source>
</evidence>
<gene>
    <name evidence="1" type="ORF">ACFP0N_30635</name>
</gene>
<reference evidence="2" key="1">
    <citation type="journal article" date="2019" name="Int. J. Syst. Evol. Microbiol.">
        <title>The Global Catalogue of Microorganisms (GCM) 10K type strain sequencing project: providing services to taxonomists for standard genome sequencing and annotation.</title>
        <authorList>
            <consortium name="The Broad Institute Genomics Platform"/>
            <consortium name="The Broad Institute Genome Sequencing Center for Infectious Disease"/>
            <person name="Wu L."/>
            <person name="Ma J."/>
        </authorList>
    </citation>
    <scope>NUCLEOTIDE SEQUENCE [LARGE SCALE GENOMIC DNA]</scope>
    <source>
        <strain evidence="2">CGMCC 4.1469</strain>
    </source>
</reference>